<feature type="transmembrane region" description="Helical" evidence="11">
    <location>
        <begin position="253"/>
        <end position="273"/>
    </location>
</feature>
<dbReference type="InterPro" id="IPR000515">
    <property type="entry name" value="MetI-like"/>
</dbReference>
<comment type="caution">
    <text evidence="15">The sequence shown here is derived from an EMBL/GenBank/DDBJ whole genome shotgun (WGS) entry which is preliminary data.</text>
</comment>
<feature type="region of interest" description="Disordered" evidence="12">
    <location>
        <begin position="283"/>
        <end position="305"/>
    </location>
</feature>
<feature type="transmembrane region" description="Helical" evidence="11">
    <location>
        <begin position="119"/>
        <end position="143"/>
    </location>
</feature>
<keyword evidence="9 11" id="KW-1133">Transmembrane helix</keyword>
<dbReference type="Gene3D" id="1.10.3720.10">
    <property type="entry name" value="MetI-like"/>
    <property type="match status" value="1"/>
</dbReference>
<keyword evidence="4 11" id="KW-0813">Transport</keyword>
<dbReference type="InterPro" id="IPR035906">
    <property type="entry name" value="MetI-like_sf"/>
</dbReference>
<dbReference type="Proteomes" id="UP001499967">
    <property type="component" value="Unassembled WGS sequence"/>
</dbReference>
<proteinExistence type="inferred from homology"/>
<feature type="transmembrane region" description="Helical" evidence="11">
    <location>
        <begin position="88"/>
        <end position="107"/>
    </location>
</feature>
<evidence type="ECO:0000313" key="15">
    <source>
        <dbReference type="EMBL" id="GAA0895477.1"/>
    </source>
</evidence>
<evidence type="ECO:0000256" key="4">
    <source>
        <dbReference type="ARBA" id="ARBA00022448"/>
    </source>
</evidence>
<protein>
    <submittedName>
        <fullName evidence="15">Dipeptide/oligopeptide/nickel ABC transporter permease/ATP-binding protein</fullName>
    </submittedName>
</protein>
<dbReference type="PROSITE" id="PS50928">
    <property type="entry name" value="ABC_TM1"/>
    <property type="match status" value="1"/>
</dbReference>
<dbReference type="PROSITE" id="PS50893">
    <property type="entry name" value="ABC_TRANSPORTER_2"/>
    <property type="match status" value="1"/>
</dbReference>
<keyword evidence="5" id="KW-1003">Cell membrane</keyword>
<evidence type="ECO:0000259" key="13">
    <source>
        <dbReference type="PROSITE" id="PS50893"/>
    </source>
</evidence>
<gene>
    <name evidence="15" type="ORF">GCM10009559_51330</name>
</gene>
<dbReference type="CDD" id="cd06261">
    <property type="entry name" value="TM_PBP2"/>
    <property type="match status" value="1"/>
</dbReference>
<dbReference type="SUPFAM" id="SSF52540">
    <property type="entry name" value="P-loop containing nucleoside triphosphate hydrolases"/>
    <property type="match status" value="1"/>
</dbReference>
<name>A0ABN1N700_9PSEU</name>
<evidence type="ECO:0000256" key="9">
    <source>
        <dbReference type="ARBA" id="ARBA00022989"/>
    </source>
</evidence>
<comment type="similarity">
    <text evidence="11">Belongs to the binding-protein-dependent transport system permease family.</text>
</comment>
<evidence type="ECO:0000259" key="14">
    <source>
        <dbReference type="PROSITE" id="PS50928"/>
    </source>
</evidence>
<dbReference type="EMBL" id="BAAAHP010000161">
    <property type="protein sequence ID" value="GAA0895477.1"/>
    <property type="molecule type" value="Genomic_DNA"/>
</dbReference>
<feature type="transmembrane region" description="Helical" evidence="11">
    <location>
        <begin position="149"/>
        <end position="166"/>
    </location>
</feature>
<reference evidence="15 16" key="1">
    <citation type="journal article" date="2019" name="Int. J. Syst. Evol. Microbiol.">
        <title>The Global Catalogue of Microorganisms (GCM) 10K type strain sequencing project: providing services to taxonomists for standard genome sequencing and annotation.</title>
        <authorList>
            <consortium name="The Broad Institute Genomics Platform"/>
            <consortium name="The Broad Institute Genome Sequencing Center for Infectious Disease"/>
            <person name="Wu L."/>
            <person name="Ma J."/>
        </authorList>
    </citation>
    <scope>NUCLEOTIDE SEQUENCE [LARGE SCALE GENOMIC DNA]</scope>
    <source>
        <strain evidence="15 16">JCM 11117</strain>
    </source>
</reference>
<dbReference type="Pfam" id="PF08352">
    <property type="entry name" value="oligo_HPY"/>
    <property type="match status" value="1"/>
</dbReference>
<keyword evidence="16" id="KW-1185">Reference proteome</keyword>
<keyword evidence="7" id="KW-0547">Nucleotide-binding</keyword>
<evidence type="ECO:0000256" key="11">
    <source>
        <dbReference type="RuleBase" id="RU363032"/>
    </source>
</evidence>
<sequence length="635" mass="65443">MSAPTLTPARRPGLLARFLRKPVAVVAAAFLILLALACVAAPLVAPYGESEAVLADASSGPSAAHLLGTDKLGYDVFSRLLHGGAHTLGPAALAVVIACLVGVPVGMASGFRGGRLDRVVGWVLDGVLSIPSTIFLLAVLAVFPHDLTVAMAFFGLLISPPVAKVVRSVVLGVRAEQYIDVARVSGISDVGIIWHHVRSKLAGVVVVQLTLVAGVSILAQSGLEFLGLGPQPPTPTWGNLVGTAADSIHQQPWLLVPTGGLIALVVLALWSVGDGLRDALAERWQGPPTTRGRRSAPVPAAARPRPVPTADGVLVLDGLTVSFGDGAGRTPVVQDVAVSIAAGETVALLGESGCGKSVTARAAAGLLPGAAKVDAGSVVFDGTTHDLAGPGADLPRGAGIAMIFQEPVAALDPSLTVGAVLTGSVRRHTGSDRAAARARALELLEQVGIRDPESVLGRYPHELSGGMAQRVCIARALAGNPKVLIADEPTTALDVTVQEGVLDLLRERQAETGLGILFVTHDWGVVADIATRCVVMYAGQVVEVAGVDDLFADARHPYSRALMAANPAAAHPGERLTALPGRVPAPSEWPVGCRFQARCPWATEECGRAPIPLTTCADGRQVRCVRWEEVAGAGI</sequence>
<accession>A0ABN1N700</accession>
<keyword evidence="6 11" id="KW-0812">Transmembrane</keyword>
<comment type="subcellular location">
    <subcellularLocation>
        <location evidence="11">Cell membrane</location>
        <topology evidence="11">Multi-pass membrane protein</topology>
    </subcellularLocation>
    <subcellularLocation>
        <location evidence="2">Cell membrane</location>
        <topology evidence="2">Peripheral membrane protein</topology>
    </subcellularLocation>
    <subcellularLocation>
        <location evidence="1">Membrane</location>
        <topology evidence="1">Multi-pass membrane protein</topology>
    </subcellularLocation>
</comment>
<evidence type="ECO:0000256" key="8">
    <source>
        <dbReference type="ARBA" id="ARBA00022840"/>
    </source>
</evidence>
<comment type="similarity">
    <text evidence="3">Belongs to the ABC transporter superfamily.</text>
</comment>
<keyword evidence="8" id="KW-0067">ATP-binding</keyword>
<dbReference type="NCBIfam" id="TIGR01727">
    <property type="entry name" value="oligo_HPY"/>
    <property type="match status" value="1"/>
</dbReference>
<dbReference type="SUPFAM" id="SSF161098">
    <property type="entry name" value="MetI-like"/>
    <property type="match status" value="1"/>
</dbReference>
<evidence type="ECO:0000256" key="7">
    <source>
        <dbReference type="ARBA" id="ARBA00022741"/>
    </source>
</evidence>
<dbReference type="SMART" id="SM00382">
    <property type="entry name" value="AAA"/>
    <property type="match status" value="1"/>
</dbReference>
<dbReference type="InterPro" id="IPR027417">
    <property type="entry name" value="P-loop_NTPase"/>
</dbReference>
<evidence type="ECO:0000256" key="5">
    <source>
        <dbReference type="ARBA" id="ARBA00022475"/>
    </source>
</evidence>
<evidence type="ECO:0000256" key="3">
    <source>
        <dbReference type="ARBA" id="ARBA00005417"/>
    </source>
</evidence>
<evidence type="ECO:0000256" key="1">
    <source>
        <dbReference type="ARBA" id="ARBA00004141"/>
    </source>
</evidence>
<dbReference type="Pfam" id="PF12911">
    <property type="entry name" value="OppC_N"/>
    <property type="match status" value="1"/>
</dbReference>
<dbReference type="InterPro" id="IPR050388">
    <property type="entry name" value="ABC_Ni/Peptide_Import"/>
</dbReference>
<dbReference type="InterPro" id="IPR003593">
    <property type="entry name" value="AAA+_ATPase"/>
</dbReference>
<dbReference type="Pfam" id="PF00005">
    <property type="entry name" value="ABC_tran"/>
    <property type="match status" value="1"/>
</dbReference>
<evidence type="ECO:0000256" key="12">
    <source>
        <dbReference type="SAM" id="MobiDB-lite"/>
    </source>
</evidence>
<dbReference type="RefSeq" id="WP_343944129.1">
    <property type="nucleotide sequence ID" value="NZ_BAAAHP010000161.1"/>
</dbReference>
<dbReference type="PANTHER" id="PTHR43297">
    <property type="entry name" value="OLIGOPEPTIDE TRANSPORT ATP-BINDING PROTEIN APPD"/>
    <property type="match status" value="1"/>
</dbReference>
<dbReference type="InterPro" id="IPR017871">
    <property type="entry name" value="ABC_transporter-like_CS"/>
</dbReference>
<feature type="transmembrane region" description="Helical" evidence="11">
    <location>
        <begin position="201"/>
        <end position="223"/>
    </location>
</feature>
<dbReference type="Gene3D" id="3.40.50.300">
    <property type="entry name" value="P-loop containing nucleotide triphosphate hydrolases"/>
    <property type="match status" value="1"/>
</dbReference>
<dbReference type="Pfam" id="PF00528">
    <property type="entry name" value="BPD_transp_1"/>
    <property type="match status" value="1"/>
</dbReference>
<feature type="domain" description="ABC transmembrane type-1" evidence="14">
    <location>
        <begin position="84"/>
        <end position="273"/>
    </location>
</feature>
<evidence type="ECO:0000313" key="16">
    <source>
        <dbReference type="Proteomes" id="UP001499967"/>
    </source>
</evidence>
<organism evidence="15 16">
    <name type="scientific">Pseudonocardia zijingensis</name>
    <dbReference type="NCBI Taxonomy" id="153376"/>
    <lineage>
        <taxon>Bacteria</taxon>
        <taxon>Bacillati</taxon>
        <taxon>Actinomycetota</taxon>
        <taxon>Actinomycetes</taxon>
        <taxon>Pseudonocardiales</taxon>
        <taxon>Pseudonocardiaceae</taxon>
        <taxon>Pseudonocardia</taxon>
    </lineage>
</organism>
<evidence type="ECO:0000256" key="10">
    <source>
        <dbReference type="ARBA" id="ARBA00023136"/>
    </source>
</evidence>
<dbReference type="InterPro" id="IPR025966">
    <property type="entry name" value="OppC_N"/>
</dbReference>
<dbReference type="CDD" id="cd03257">
    <property type="entry name" value="ABC_NikE_OppD_transporters"/>
    <property type="match status" value="1"/>
</dbReference>
<dbReference type="InterPro" id="IPR003439">
    <property type="entry name" value="ABC_transporter-like_ATP-bd"/>
</dbReference>
<dbReference type="PANTHER" id="PTHR43297:SF2">
    <property type="entry name" value="DIPEPTIDE TRANSPORT ATP-BINDING PROTEIN DPPD"/>
    <property type="match status" value="1"/>
</dbReference>
<dbReference type="PROSITE" id="PS00211">
    <property type="entry name" value="ABC_TRANSPORTER_1"/>
    <property type="match status" value="1"/>
</dbReference>
<feature type="domain" description="ABC transporter" evidence="13">
    <location>
        <begin position="314"/>
        <end position="563"/>
    </location>
</feature>
<evidence type="ECO:0000256" key="2">
    <source>
        <dbReference type="ARBA" id="ARBA00004202"/>
    </source>
</evidence>
<keyword evidence="10 11" id="KW-0472">Membrane</keyword>
<dbReference type="InterPro" id="IPR013563">
    <property type="entry name" value="Oligopep_ABC_C"/>
</dbReference>
<evidence type="ECO:0000256" key="6">
    <source>
        <dbReference type="ARBA" id="ARBA00022692"/>
    </source>
</evidence>
<feature type="compositionally biased region" description="Low complexity" evidence="12">
    <location>
        <begin position="295"/>
        <end position="305"/>
    </location>
</feature>